<keyword evidence="2" id="KW-1185">Reference proteome</keyword>
<organism evidence="1 2">
    <name type="scientific">Electrophorus voltai</name>
    <dbReference type="NCBI Taxonomy" id="2609070"/>
    <lineage>
        <taxon>Eukaryota</taxon>
        <taxon>Metazoa</taxon>
        <taxon>Chordata</taxon>
        <taxon>Craniata</taxon>
        <taxon>Vertebrata</taxon>
        <taxon>Euteleostomi</taxon>
        <taxon>Actinopterygii</taxon>
        <taxon>Neopterygii</taxon>
        <taxon>Teleostei</taxon>
        <taxon>Ostariophysi</taxon>
        <taxon>Gymnotiformes</taxon>
        <taxon>Gymnotoidei</taxon>
        <taxon>Gymnotidae</taxon>
        <taxon>Electrophorus</taxon>
    </lineage>
</organism>
<protein>
    <submittedName>
        <fullName evidence="1">Uncharacterized protein</fullName>
    </submittedName>
</protein>
<evidence type="ECO:0000313" key="1">
    <source>
        <dbReference type="EMBL" id="KAK1791165.1"/>
    </source>
</evidence>
<dbReference type="Proteomes" id="UP001239994">
    <property type="component" value="Unassembled WGS sequence"/>
</dbReference>
<reference evidence="1" key="1">
    <citation type="submission" date="2023-03" db="EMBL/GenBank/DDBJ databases">
        <title>Electrophorus voltai genome.</title>
        <authorList>
            <person name="Bian C."/>
        </authorList>
    </citation>
    <scope>NUCLEOTIDE SEQUENCE</scope>
    <source>
        <strain evidence="1">CB-2022</strain>
        <tissue evidence="1">Muscle</tissue>
    </source>
</reference>
<dbReference type="Gene3D" id="3.30.420.10">
    <property type="entry name" value="Ribonuclease H-like superfamily/Ribonuclease H"/>
    <property type="match status" value="1"/>
</dbReference>
<comment type="caution">
    <text evidence="1">The sequence shown here is derived from an EMBL/GenBank/DDBJ whole genome shotgun (WGS) entry which is preliminary data.</text>
</comment>
<dbReference type="InterPro" id="IPR036397">
    <property type="entry name" value="RNaseH_sf"/>
</dbReference>
<dbReference type="GO" id="GO:0003676">
    <property type="term" value="F:nucleic acid binding"/>
    <property type="evidence" value="ECO:0007669"/>
    <property type="project" value="InterPro"/>
</dbReference>
<dbReference type="AlphaFoldDB" id="A0AAD8Z4I2"/>
<evidence type="ECO:0000313" key="2">
    <source>
        <dbReference type="Proteomes" id="UP001239994"/>
    </source>
</evidence>
<sequence length="255" mass="28575">MSWSSYSASVQFLVEPHTAGGASGPPCSILAEWHSFVLCVCVCCECRCVCVCVCVLCVCVRCVYPCHQSLREGFSVVITHLMLESLKSKELLTDWLTSCSGSKANDFIFNRSEQHSYMVNMGKTKELSEAIRDKTVEGHKAGKGKFAHEHLEDSEADWFKVLWPDETKIEVFGADHTWGIWREDGTANNPKNTIPTVKHGDGNIMLWGCFSAKQPGHLVCIHGKMDSTAYLEIHSSIMDLKMGHHFIFRQDNKLV</sequence>
<dbReference type="EMBL" id="JAROKS010000020">
    <property type="protein sequence ID" value="KAK1791165.1"/>
    <property type="molecule type" value="Genomic_DNA"/>
</dbReference>
<accession>A0AAD8Z4I2</accession>
<gene>
    <name evidence="1" type="ORF">P4O66_002192</name>
</gene>
<proteinExistence type="predicted"/>
<name>A0AAD8Z4I2_9TELE</name>